<reference evidence="1 2" key="1">
    <citation type="submission" date="2021-05" db="EMBL/GenBank/DDBJ databases">
        <title>Novel Bacillus species.</title>
        <authorList>
            <person name="Liu G."/>
        </authorList>
    </citation>
    <scope>NUCLEOTIDE SEQUENCE [LARGE SCALE GENOMIC DNA]</scope>
    <source>
        <strain evidence="2">FJAT-49780</strain>
    </source>
</reference>
<dbReference type="AlphaFoldDB" id="A0A942TER8"/>
<dbReference type="RefSeq" id="WP_213124414.1">
    <property type="nucleotide sequence ID" value="NZ_JAGYPG010000002.1"/>
</dbReference>
<comment type="caution">
    <text evidence="1">The sequence shown here is derived from an EMBL/GenBank/DDBJ whole genome shotgun (WGS) entry which is preliminary data.</text>
</comment>
<gene>
    <name evidence="1" type="ORF">KHA97_08920</name>
</gene>
<accession>A0A942TER8</accession>
<dbReference type="Proteomes" id="UP000681414">
    <property type="component" value="Unassembled WGS sequence"/>
</dbReference>
<organism evidence="1 2">
    <name type="scientific">Lederbergia citri</name>
    <dbReference type="NCBI Taxonomy" id="2833580"/>
    <lineage>
        <taxon>Bacteria</taxon>
        <taxon>Bacillati</taxon>
        <taxon>Bacillota</taxon>
        <taxon>Bacilli</taxon>
        <taxon>Bacillales</taxon>
        <taxon>Bacillaceae</taxon>
        <taxon>Lederbergia</taxon>
    </lineage>
</organism>
<sequence length="50" mass="5752">MSHWSGFGKSVSQVQAYLESKKPYKKSFKVKHDLDGLASLLDFIQEIEHI</sequence>
<name>A0A942TER8_9BACI</name>
<proteinExistence type="predicted"/>
<evidence type="ECO:0000313" key="1">
    <source>
        <dbReference type="EMBL" id="MBS4195177.1"/>
    </source>
</evidence>
<keyword evidence="2" id="KW-1185">Reference proteome</keyword>
<evidence type="ECO:0000313" key="2">
    <source>
        <dbReference type="Proteomes" id="UP000681414"/>
    </source>
</evidence>
<dbReference type="EMBL" id="JAGYPG010000002">
    <property type="protein sequence ID" value="MBS4195177.1"/>
    <property type="molecule type" value="Genomic_DNA"/>
</dbReference>
<protein>
    <submittedName>
        <fullName evidence="1">Uncharacterized protein</fullName>
    </submittedName>
</protein>